<proteinExistence type="predicted"/>
<dbReference type="GeneID" id="91514172"/>
<reference evidence="5 6" key="1">
    <citation type="journal article" date="2014" name="BMC Genomics">
        <title>Genome based analysis of type-I polyketide synthase and nonribosomal peptide synthetase gene clusters in seven strains of five representative Nocardia species.</title>
        <authorList>
            <person name="Komaki H."/>
            <person name="Ichikawa N."/>
            <person name="Hosoyama A."/>
            <person name="Takahashi-Nakaguchi A."/>
            <person name="Matsuzawa T."/>
            <person name="Suzuki K."/>
            <person name="Fujita N."/>
            <person name="Gonoi T."/>
        </authorList>
    </citation>
    <scope>NUCLEOTIDE SEQUENCE [LARGE SCALE GENOMIC DNA]</scope>
    <source>
        <strain evidence="5 6">NBRC 15531</strain>
    </source>
</reference>
<evidence type="ECO:0000256" key="2">
    <source>
        <dbReference type="ARBA" id="ARBA00023125"/>
    </source>
</evidence>
<feature type="domain" description="HTH hxlR-type" evidence="4">
    <location>
        <begin position="10"/>
        <end position="108"/>
    </location>
</feature>
<dbReference type="AlphaFoldDB" id="U5EGD2"/>
<organism evidence="5 6">
    <name type="scientific">Nocardia asteroides NBRC 15531</name>
    <dbReference type="NCBI Taxonomy" id="1110697"/>
    <lineage>
        <taxon>Bacteria</taxon>
        <taxon>Bacillati</taxon>
        <taxon>Actinomycetota</taxon>
        <taxon>Actinomycetes</taxon>
        <taxon>Mycobacteriales</taxon>
        <taxon>Nocardiaceae</taxon>
        <taxon>Nocardia</taxon>
    </lineage>
</organism>
<keyword evidence="3" id="KW-0804">Transcription</keyword>
<dbReference type="OrthoDB" id="370168at2"/>
<dbReference type="Pfam" id="PF01638">
    <property type="entry name" value="HxlR"/>
    <property type="match status" value="1"/>
</dbReference>
<dbReference type="InterPro" id="IPR002577">
    <property type="entry name" value="HTH_HxlR"/>
</dbReference>
<evidence type="ECO:0000256" key="1">
    <source>
        <dbReference type="ARBA" id="ARBA00023015"/>
    </source>
</evidence>
<dbReference type="GO" id="GO:0003677">
    <property type="term" value="F:DNA binding"/>
    <property type="evidence" value="ECO:0007669"/>
    <property type="project" value="UniProtKB-KW"/>
</dbReference>
<evidence type="ECO:0000259" key="4">
    <source>
        <dbReference type="PROSITE" id="PS51118"/>
    </source>
</evidence>
<keyword evidence="2" id="KW-0238">DNA-binding</keyword>
<accession>U5EGD2</accession>
<keyword evidence="1" id="KW-0805">Transcription regulation</keyword>
<evidence type="ECO:0000313" key="5">
    <source>
        <dbReference type="EMBL" id="GAD85456.1"/>
    </source>
</evidence>
<name>U5EGD2_NOCAS</name>
<dbReference type="Proteomes" id="UP000017048">
    <property type="component" value="Unassembled WGS sequence"/>
</dbReference>
<dbReference type="PROSITE" id="PS51118">
    <property type="entry name" value="HTH_HXLR"/>
    <property type="match status" value="1"/>
</dbReference>
<dbReference type="STRING" id="1824.SAMN05444423_101543"/>
<comment type="caution">
    <text evidence="5">The sequence shown here is derived from an EMBL/GenBank/DDBJ whole genome shotgun (WGS) entry which is preliminary data.</text>
</comment>
<dbReference type="SUPFAM" id="SSF46785">
    <property type="entry name" value="Winged helix' DNA-binding domain"/>
    <property type="match status" value="1"/>
</dbReference>
<dbReference type="InterPro" id="IPR036390">
    <property type="entry name" value="WH_DNA-bd_sf"/>
</dbReference>
<dbReference type="EMBL" id="BAFO02000031">
    <property type="protein sequence ID" value="GAD85456.1"/>
    <property type="molecule type" value="Genomic_DNA"/>
</dbReference>
<evidence type="ECO:0000313" key="6">
    <source>
        <dbReference type="Proteomes" id="UP000017048"/>
    </source>
</evidence>
<dbReference type="eggNOG" id="COG1733">
    <property type="taxonomic scope" value="Bacteria"/>
</dbReference>
<dbReference type="Gene3D" id="1.10.10.10">
    <property type="entry name" value="Winged helix-like DNA-binding domain superfamily/Winged helix DNA-binding domain"/>
    <property type="match status" value="1"/>
</dbReference>
<evidence type="ECO:0000256" key="3">
    <source>
        <dbReference type="ARBA" id="ARBA00023163"/>
    </source>
</evidence>
<keyword evidence="6" id="KW-1185">Reference proteome</keyword>
<dbReference type="RefSeq" id="WP_022566706.1">
    <property type="nucleotide sequence ID" value="NZ_BAFO02000031.1"/>
</dbReference>
<dbReference type="PANTHER" id="PTHR33204:SF29">
    <property type="entry name" value="TRANSCRIPTIONAL REGULATOR"/>
    <property type="match status" value="1"/>
</dbReference>
<dbReference type="InterPro" id="IPR036388">
    <property type="entry name" value="WH-like_DNA-bd_sf"/>
</dbReference>
<gene>
    <name evidence="5" type="ORF">NCAST_31_01520</name>
</gene>
<sequence>MSSDADHDVCGMSLAIDVVGGKWKLHLMWALGAGPQRFGTIRRLLTGVSEKVLTENLRQLESAGVVHREIFPEIPPRVEYSLTALGETLRQALEPLETWGDDHRAELAANAGTVAPARTAAVSSVAG</sequence>
<dbReference type="PANTHER" id="PTHR33204">
    <property type="entry name" value="TRANSCRIPTIONAL REGULATOR, MARR FAMILY"/>
    <property type="match status" value="1"/>
</dbReference>
<protein>
    <submittedName>
        <fullName evidence="5">HxlR family transcriptional regulator</fullName>
    </submittedName>
</protein>